<proteinExistence type="predicted"/>
<dbReference type="Pfam" id="PF01584">
    <property type="entry name" value="CheW"/>
    <property type="match status" value="1"/>
</dbReference>
<dbReference type="PROSITE" id="PS50851">
    <property type="entry name" value="CHEW"/>
    <property type="match status" value="1"/>
</dbReference>
<dbReference type="Gene3D" id="2.30.30.40">
    <property type="entry name" value="SH3 Domains"/>
    <property type="match status" value="1"/>
</dbReference>
<accession>A0AAI9N5H7</accession>
<dbReference type="AlphaFoldDB" id="A0AAI9N5H7"/>
<dbReference type="Gene3D" id="2.40.50.180">
    <property type="entry name" value="CheA-289, Domain 4"/>
    <property type="match status" value="1"/>
</dbReference>
<protein>
    <submittedName>
        <fullName evidence="2">Chemotaxis signal transduction protein</fullName>
    </submittedName>
</protein>
<evidence type="ECO:0000313" key="3">
    <source>
        <dbReference type="Proteomes" id="UP000006772"/>
    </source>
</evidence>
<dbReference type="GO" id="GO:0007165">
    <property type="term" value="P:signal transduction"/>
    <property type="evidence" value="ECO:0007669"/>
    <property type="project" value="InterPro"/>
</dbReference>
<feature type="domain" description="CheW-like" evidence="1">
    <location>
        <begin position="699"/>
        <end position="846"/>
    </location>
</feature>
<dbReference type="Proteomes" id="UP000006772">
    <property type="component" value="Unassembled WGS sequence"/>
</dbReference>
<evidence type="ECO:0000313" key="2">
    <source>
        <dbReference type="EMBL" id="EOA06292.1"/>
    </source>
</evidence>
<organism evidence="2 3">
    <name type="scientific">Herbaspirillum frisingense GSF30</name>
    <dbReference type="NCBI Taxonomy" id="864073"/>
    <lineage>
        <taxon>Bacteria</taxon>
        <taxon>Pseudomonadati</taxon>
        <taxon>Pseudomonadota</taxon>
        <taxon>Betaproteobacteria</taxon>
        <taxon>Burkholderiales</taxon>
        <taxon>Oxalobacteraceae</taxon>
        <taxon>Herbaspirillum</taxon>
    </lineage>
</organism>
<dbReference type="InterPro" id="IPR002545">
    <property type="entry name" value="CheW-lke_dom"/>
</dbReference>
<dbReference type="InterPro" id="IPR036061">
    <property type="entry name" value="CheW-like_dom_sf"/>
</dbReference>
<name>A0AAI9N5H7_9BURK</name>
<evidence type="ECO:0000259" key="1">
    <source>
        <dbReference type="PROSITE" id="PS50851"/>
    </source>
</evidence>
<comment type="caution">
    <text evidence="2">The sequence shown here is derived from an EMBL/GenBank/DDBJ whole genome shotgun (WGS) entry which is preliminary data.</text>
</comment>
<dbReference type="SMART" id="SM00260">
    <property type="entry name" value="CheW"/>
    <property type="match status" value="1"/>
</dbReference>
<sequence>MHDNQQTEEFLRHMPAVVDCERSLRELSVAWRLIESTAKMVCPTEAKSILPTIKVTREGFNQLEKRLIANLVQQNVSKVVQEFDFKARVIIDIVVRNLFERTADVGFLAMDEAIRQFILAGADGERHQIVARLNAYRQKYTVYDEIFILDPQGQVLANLDPANTVTQSRDPLVARTLAANGYLETFAVTDLRGGSERSLIYSHKIVNPEDGKTIGVLCLCFPVAVEMDDVFGGLRKPNDRSVMLMLDQDGRVIASSDAEHVPVGRTVPLALEGPYQLVTHAGRDYLARTCAARNYQGYSGPGWYGHVMVACDVAFRQPGQDMLSQYDADLLAGVMSHARSFCPPLHDVTLLADSINHSLRRVVWNGKIMASGDAGDLLRLKAILQEISQTGDETNEVFRESILDLYATALSSSLQDLQYISRLMVDIMDRNLYERANDCRWWALTPRLRQLLAQETRRPAELAELQKILASINALYTVYTRLVVFDSHGHIVAMSKPLAEASEGSNPGASGGNLRVDEQLLRNTMRLSDPGQYCVSPFEATALYDGAATYLYSAAIFPPERSGPPVGGIAIVFDATPEFANMLGSALPEQEGAFAAYTDRQGQVISSTHPDYPPGSVLPLGAATSSSANGSSAAEIRIHDGHYMVVGHTTSFGYREYKNSDDYVNDVIAMVFTPIGQQSDAVRALDGADIEVASSGGKLREFATVTIDGAVFALPAGNVIEAIEASRMLSTSTFKPVLAGALDYHEGGAAKSVFVPVVDMRQLLLSTASTTADSREIVIVRHAGRLVGLLVDGLHDVLEFGESHIDAPLIMFGGGVNYIGNLIRTAKPGDTIQVVDVERIVMNFFGPRKEAYLAAS</sequence>
<dbReference type="EMBL" id="AEEC02000003">
    <property type="protein sequence ID" value="EOA06292.1"/>
    <property type="molecule type" value="Genomic_DNA"/>
</dbReference>
<dbReference type="GO" id="GO:0006935">
    <property type="term" value="P:chemotaxis"/>
    <property type="evidence" value="ECO:0007669"/>
    <property type="project" value="InterPro"/>
</dbReference>
<dbReference type="SUPFAM" id="SSF50341">
    <property type="entry name" value="CheW-like"/>
    <property type="match status" value="1"/>
</dbReference>
<reference evidence="2 3" key="1">
    <citation type="journal article" date="2013" name="Front. Microbiol.">
        <title>The genome of the endophytic bacterium H. frisingense GSF30(T) identifies diverse strategies in the Herbaspirillum genus to interact with plants.</title>
        <authorList>
            <person name="Straub D."/>
            <person name="Rothballer M."/>
            <person name="Hartmann A."/>
            <person name="Ludewig U."/>
        </authorList>
    </citation>
    <scope>NUCLEOTIDE SEQUENCE [LARGE SCALE GENOMIC DNA]</scope>
    <source>
        <strain evidence="2 3">GSF30</strain>
    </source>
</reference>
<gene>
    <name evidence="2" type="ORF">HFRIS_003523</name>
</gene>